<dbReference type="EC" id="2.7.11.-" evidence="10"/>
<evidence type="ECO:0000256" key="1">
    <source>
        <dbReference type="ARBA" id="ARBA00004305"/>
    </source>
</evidence>
<dbReference type="SUPFAM" id="SSF69012">
    <property type="entry name" value="alpha-ketoacid dehydrogenase kinase, N-terminal domain"/>
    <property type="match status" value="1"/>
</dbReference>
<keyword evidence="3 10" id="KW-0808">Transferase</keyword>
<keyword evidence="4 10" id="KW-0547">Nucleotide-binding</keyword>
<evidence type="ECO:0000256" key="3">
    <source>
        <dbReference type="ARBA" id="ARBA00022679"/>
    </source>
</evidence>
<evidence type="ECO:0000313" key="13">
    <source>
        <dbReference type="EMBL" id="GAU94428.1"/>
    </source>
</evidence>
<keyword evidence="7" id="KW-0809">Transit peptide</keyword>
<evidence type="ECO:0000256" key="2">
    <source>
        <dbReference type="ARBA" id="ARBA00006155"/>
    </source>
</evidence>
<organism evidence="13 14">
    <name type="scientific">Ramazzottius varieornatus</name>
    <name type="common">Water bear</name>
    <name type="synonym">Tardigrade</name>
    <dbReference type="NCBI Taxonomy" id="947166"/>
    <lineage>
        <taxon>Eukaryota</taxon>
        <taxon>Metazoa</taxon>
        <taxon>Ecdysozoa</taxon>
        <taxon>Tardigrada</taxon>
        <taxon>Eutardigrada</taxon>
        <taxon>Parachela</taxon>
        <taxon>Hypsibioidea</taxon>
        <taxon>Ramazzottiidae</taxon>
        <taxon>Ramazzottius</taxon>
    </lineage>
</organism>
<dbReference type="GO" id="GO:0005759">
    <property type="term" value="C:mitochondrial matrix"/>
    <property type="evidence" value="ECO:0007669"/>
    <property type="project" value="UniProtKB-SubCell"/>
</dbReference>
<keyword evidence="5 10" id="KW-0418">Kinase</keyword>
<dbReference type="Pfam" id="PF10436">
    <property type="entry name" value="BCDHK_Adom3"/>
    <property type="match status" value="1"/>
</dbReference>
<keyword evidence="8 10" id="KW-0496">Mitochondrion</keyword>
<dbReference type="PANTHER" id="PTHR11947">
    <property type="entry name" value="PYRUVATE DEHYDROGENASE KINASE"/>
    <property type="match status" value="1"/>
</dbReference>
<dbReference type="OrthoDB" id="241648at2759"/>
<dbReference type="PROSITE" id="PS50109">
    <property type="entry name" value="HIS_KIN"/>
    <property type="match status" value="1"/>
</dbReference>
<keyword evidence="14" id="KW-1185">Reference proteome</keyword>
<evidence type="ECO:0000256" key="8">
    <source>
        <dbReference type="ARBA" id="ARBA00023128"/>
    </source>
</evidence>
<reference evidence="13 14" key="1">
    <citation type="journal article" date="2016" name="Nat. Commun.">
        <title>Extremotolerant tardigrade genome and improved radiotolerance of human cultured cells by tardigrade-unique protein.</title>
        <authorList>
            <person name="Hashimoto T."/>
            <person name="Horikawa D.D."/>
            <person name="Saito Y."/>
            <person name="Kuwahara H."/>
            <person name="Kozuka-Hata H."/>
            <person name="Shin-I T."/>
            <person name="Minakuchi Y."/>
            <person name="Ohishi K."/>
            <person name="Motoyama A."/>
            <person name="Aizu T."/>
            <person name="Enomoto A."/>
            <person name="Kondo K."/>
            <person name="Tanaka S."/>
            <person name="Hara Y."/>
            <person name="Koshikawa S."/>
            <person name="Sagara H."/>
            <person name="Miura T."/>
            <person name="Yokobori S."/>
            <person name="Miyagawa K."/>
            <person name="Suzuki Y."/>
            <person name="Kubo T."/>
            <person name="Oyama M."/>
            <person name="Kohara Y."/>
            <person name="Fujiyama A."/>
            <person name="Arakawa K."/>
            <person name="Katayama T."/>
            <person name="Toyoda A."/>
            <person name="Kunieda T."/>
        </authorList>
    </citation>
    <scope>NUCLEOTIDE SEQUENCE [LARGE SCALE GENOMIC DNA]</scope>
    <source>
        <strain evidence="13 14">YOKOZUNA-1</strain>
    </source>
</reference>
<evidence type="ECO:0000256" key="7">
    <source>
        <dbReference type="ARBA" id="ARBA00022946"/>
    </source>
</evidence>
<dbReference type="GO" id="GO:0004740">
    <property type="term" value="F:pyruvate dehydrogenase (acetyl-transferring) kinase activity"/>
    <property type="evidence" value="ECO:0007669"/>
    <property type="project" value="UniProtKB-EC"/>
</dbReference>
<dbReference type="InterPro" id="IPR039028">
    <property type="entry name" value="BCKD/PDK"/>
</dbReference>
<comment type="similarity">
    <text evidence="2 10">Belongs to the PDK/BCKDK protein kinase family.</text>
</comment>
<evidence type="ECO:0000256" key="6">
    <source>
        <dbReference type="ARBA" id="ARBA00022840"/>
    </source>
</evidence>
<proteinExistence type="inferred from homology"/>
<evidence type="ECO:0000256" key="9">
    <source>
        <dbReference type="ARBA" id="ARBA00048201"/>
    </source>
</evidence>
<evidence type="ECO:0000256" key="4">
    <source>
        <dbReference type="ARBA" id="ARBA00022741"/>
    </source>
</evidence>
<comment type="caution">
    <text evidence="13">The sequence shown here is derived from an EMBL/GenBank/DDBJ whole genome shotgun (WGS) entry which is preliminary data.</text>
</comment>
<dbReference type="CDD" id="cd16929">
    <property type="entry name" value="HATPase_PDK-like"/>
    <property type="match status" value="1"/>
</dbReference>
<dbReference type="InterPro" id="IPR018955">
    <property type="entry name" value="BCDHK/PDK_N"/>
</dbReference>
<evidence type="ECO:0000313" key="14">
    <source>
        <dbReference type="Proteomes" id="UP000186922"/>
    </source>
</evidence>
<feature type="compositionally biased region" description="Polar residues" evidence="11">
    <location>
        <begin position="42"/>
        <end position="58"/>
    </location>
</feature>
<dbReference type="InterPro" id="IPR005467">
    <property type="entry name" value="His_kinase_dom"/>
</dbReference>
<comment type="subcellular location">
    <subcellularLocation>
        <location evidence="1 10">Mitochondrion matrix</location>
    </subcellularLocation>
</comment>
<feature type="domain" description="Histidine kinase" evidence="12">
    <location>
        <begin position="316"/>
        <end position="448"/>
    </location>
</feature>
<dbReference type="InterPro" id="IPR036784">
    <property type="entry name" value="AK/P_DHK_N_sf"/>
</dbReference>
<sequence length="488" mass="54685">MRKAARRIDSLARKALVASTWHRRSLSISSLRHQRLASSAATDFASSPSAPLSTTKPSLGSAKADRVPLSDSEGPLSAEDVAINHYAHFNPTPMSIKQFLDFGKSLSTNGKEFCAQSSFEFLRTELPVRLANIMKEIQLLPQNLQSQPSTKIVQHWYRQSFLDVIKYADADPHERKVVAKFTEDLAKIRNRHTLVVETMAQGVIELRKALLDEGKPVMDSATRMSIQYFLDRFYMMRISIRMLITQHTMLFGNELPFSARHIGTIDPECDIQAVIEDAYTNARALCETNYEKYPELRLQCINTVEEGVPAKMVYVPSHLFHISFELFKNAMRAVCERSTEPLGIADAHLPPIDVVIVKTAEDVTIKMSDFGGGIPQSNMPKLFDYMFSTAPTPLGGEVEPGQNVPAMAGYGYGLPLSRLYARYFHGDLQVYSVHGYGTDALIYLKTLSDSASELLPVFNKSVMKQYRAQRTHGWSSSTSKFGQLVEWG</sequence>
<protein>
    <recommendedName>
        <fullName evidence="10">Protein-serine/threonine kinase</fullName>
        <ecNumber evidence="10">2.7.11.-</ecNumber>
    </recommendedName>
</protein>
<dbReference type="Proteomes" id="UP000186922">
    <property type="component" value="Unassembled WGS sequence"/>
</dbReference>
<dbReference type="Pfam" id="PF02518">
    <property type="entry name" value="HATPase_c"/>
    <property type="match status" value="1"/>
</dbReference>
<dbReference type="Gene3D" id="1.20.140.20">
    <property type="entry name" value="Alpha-ketoacid/pyruvate dehydrogenase kinase, N-terminal domain"/>
    <property type="match status" value="1"/>
</dbReference>
<evidence type="ECO:0000256" key="5">
    <source>
        <dbReference type="ARBA" id="ARBA00022777"/>
    </source>
</evidence>
<dbReference type="Gene3D" id="3.30.565.10">
    <property type="entry name" value="Histidine kinase-like ATPase, C-terminal domain"/>
    <property type="match status" value="1"/>
</dbReference>
<keyword evidence="6 10" id="KW-0067">ATP-binding</keyword>
<evidence type="ECO:0000256" key="11">
    <source>
        <dbReference type="SAM" id="MobiDB-lite"/>
    </source>
</evidence>
<dbReference type="AlphaFoldDB" id="A0A1D1V7F0"/>
<gene>
    <name evidence="13" type="primary">RvY_06203-1</name>
    <name evidence="13" type="synonym">RvY_06203.1</name>
    <name evidence="13" type="ORF">RvY_06203</name>
</gene>
<evidence type="ECO:0000256" key="10">
    <source>
        <dbReference type="RuleBase" id="RU366032"/>
    </source>
</evidence>
<dbReference type="STRING" id="947166.A0A1D1V7F0"/>
<name>A0A1D1V7F0_RAMVA</name>
<dbReference type="PANTHER" id="PTHR11947:SF3">
    <property type="entry name" value="[PYRUVATE DEHYDROGENASE (ACETYL-TRANSFERRING)] KINASE, MITOCHONDRIAL"/>
    <property type="match status" value="1"/>
</dbReference>
<dbReference type="SUPFAM" id="SSF55874">
    <property type="entry name" value="ATPase domain of HSP90 chaperone/DNA topoisomerase II/histidine kinase"/>
    <property type="match status" value="1"/>
</dbReference>
<accession>A0A1D1V7F0</accession>
<feature type="region of interest" description="Disordered" evidence="11">
    <location>
        <begin position="42"/>
        <end position="74"/>
    </location>
</feature>
<dbReference type="GO" id="GO:0005524">
    <property type="term" value="F:ATP binding"/>
    <property type="evidence" value="ECO:0007669"/>
    <property type="project" value="UniProtKB-UniRule"/>
</dbReference>
<dbReference type="GO" id="GO:0010906">
    <property type="term" value="P:regulation of glucose metabolic process"/>
    <property type="evidence" value="ECO:0007669"/>
    <property type="project" value="TreeGrafter"/>
</dbReference>
<dbReference type="EMBL" id="BDGG01000002">
    <property type="protein sequence ID" value="GAU94428.1"/>
    <property type="molecule type" value="Genomic_DNA"/>
</dbReference>
<evidence type="ECO:0000259" key="12">
    <source>
        <dbReference type="PROSITE" id="PS50109"/>
    </source>
</evidence>
<dbReference type="FunFam" id="3.30.565.10:FF:000007">
    <property type="entry name" value="Mitochondrial pyruvate dehydrogenase kinase isoform 2"/>
    <property type="match status" value="1"/>
</dbReference>
<dbReference type="InterPro" id="IPR036890">
    <property type="entry name" value="HATPase_C_sf"/>
</dbReference>
<dbReference type="SMART" id="SM00387">
    <property type="entry name" value="HATPase_c"/>
    <property type="match status" value="1"/>
</dbReference>
<dbReference type="InterPro" id="IPR003594">
    <property type="entry name" value="HATPase_dom"/>
</dbReference>
<comment type="catalytic activity">
    <reaction evidence="9">
        <text>L-seryl-[pyruvate dehydrogenase E1 alpha subunit] + ATP = O-phospho-L-seryl-[pyruvate dehydrogenase E1 alpha subunit] + ADP + H(+)</text>
        <dbReference type="Rhea" id="RHEA:23052"/>
        <dbReference type="Rhea" id="RHEA-COMP:13689"/>
        <dbReference type="Rhea" id="RHEA-COMP:13690"/>
        <dbReference type="ChEBI" id="CHEBI:15378"/>
        <dbReference type="ChEBI" id="CHEBI:29999"/>
        <dbReference type="ChEBI" id="CHEBI:30616"/>
        <dbReference type="ChEBI" id="CHEBI:83421"/>
        <dbReference type="ChEBI" id="CHEBI:456216"/>
        <dbReference type="EC" id="2.7.11.2"/>
    </reaction>
</comment>